<reference evidence="1" key="2">
    <citation type="submission" date="2023-05" db="EMBL/GenBank/DDBJ databases">
        <authorList>
            <person name="Fouks B."/>
        </authorList>
    </citation>
    <scope>NUCLEOTIDE SEQUENCE</scope>
    <source>
        <strain evidence="1">Stay&amp;Tobe</strain>
        <tissue evidence="1">Testes</tissue>
    </source>
</reference>
<dbReference type="AlphaFoldDB" id="A0AAD8AFD6"/>
<comment type="caution">
    <text evidence="1">The sequence shown here is derived from an EMBL/GenBank/DDBJ whole genome shotgun (WGS) entry which is preliminary data.</text>
</comment>
<gene>
    <name evidence="1" type="ORF">L9F63_011803</name>
</gene>
<dbReference type="SUPFAM" id="SSF81648">
    <property type="entry name" value="a domain/subunit of cytochrome bc1 complex (Ubiquinol-cytochrome c reductase)"/>
    <property type="match status" value="1"/>
</dbReference>
<dbReference type="GO" id="GO:0016491">
    <property type="term" value="F:oxidoreductase activity"/>
    <property type="evidence" value="ECO:0007669"/>
    <property type="project" value="InterPro"/>
</dbReference>
<dbReference type="Proteomes" id="UP001233999">
    <property type="component" value="Unassembled WGS sequence"/>
</dbReference>
<name>A0AAD8AFD6_DIPPU</name>
<protein>
    <submittedName>
        <fullName evidence="1">Uncharacterized protein</fullName>
    </submittedName>
</protein>
<accession>A0AAD8AFD6</accession>
<reference evidence="1" key="1">
    <citation type="journal article" date="2023" name="IScience">
        <title>Live-bearing cockroach genome reveals convergent evolutionary mechanisms linked to viviparity in insects and beyond.</title>
        <authorList>
            <person name="Fouks B."/>
            <person name="Harrison M.C."/>
            <person name="Mikhailova A.A."/>
            <person name="Marchal E."/>
            <person name="English S."/>
            <person name="Carruthers M."/>
            <person name="Jennings E.C."/>
            <person name="Chiamaka E.L."/>
            <person name="Frigard R.A."/>
            <person name="Pippel M."/>
            <person name="Attardo G.M."/>
            <person name="Benoit J.B."/>
            <person name="Bornberg-Bauer E."/>
            <person name="Tobe S.S."/>
        </authorList>
    </citation>
    <scope>NUCLEOTIDE SEQUENCE</scope>
    <source>
        <strain evidence="1">Stay&amp;Tobe</strain>
    </source>
</reference>
<organism evidence="1 2">
    <name type="scientific">Diploptera punctata</name>
    <name type="common">Pacific beetle cockroach</name>
    <dbReference type="NCBI Taxonomy" id="6984"/>
    <lineage>
        <taxon>Eukaryota</taxon>
        <taxon>Metazoa</taxon>
        <taxon>Ecdysozoa</taxon>
        <taxon>Arthropoda</taxon>
        <taxon>Hexapoda</taxon>
        <taxon>Insecta</taxon>
        <taxon>Pterygota</taxon>
        <taxon>Neoptera</taxon>
        <taxon>Polyneoptera</taxon>
        <taxon>Dictyoptera</taxon>
        <taxon>Blattodea</taxon>
        <taxon>Blaberoidea</taxon>
        <taxon>Blaberidae</taxon>
        <taxon>Diplopterinae</taxon>
        <taxon>Diploptera</taxon>
    </lineage>
</organism>
<dbReference type="EMBL" id="JASPKZ010001617">
    <property type="protein sequence ID" value="KAJ9597332.1"/>
    <property type="molecule type" value="Genomic_DNA"/>
</dbReference>
<evidence type="ECO:0000313" key="2">
    <source>
        <dbReference type="Proteomes" id="UP001233999"/>
    </source>
</evidence>
<sequence>VNFLSGHTMNFLINCVESQVPIVAENIFFISCAILRSIPNKLGGFTPFPPDLKILMLPSFS</sequence>
<feature type="non-terminal residue" evidence="1">
    <location>
        <position position="61"/>
    </location>
</feature>
<dbReference type="GO" id="GO:0009055">
    <property type="term" value="F:electron transfer activity"/>
    <property type="evidence" value="ECO:0007669"/>
    <property type="project" value="InterPro"/>
</dbReference>
<keyword evidence="2" id="KW-1185">Reference proteome</keyword>
<evidence type="ECO:0000313" key="1">
    <source>
        <dbReference type="EMBL" id="KAJ9597332.1"/>
    </source>
</evidence>
<feature type="non-terminal residue" evidence="1">
    <location>
        <position position="1"/>
    </location>
</feature>
<proteinExistence type="predicted"/>
<dbReference type="InterPro" id="IPR036150">
    <property type="entry name" value="Cyt_b/b6_C_sf"/>
</dbReference>
<dbReference type="GO" id="GO:0016020">
    <property type="term" value="C:membrane"/>
    <property type="evidence" value="ECO:0007669"/>
    <property type="project" value="InterPro"/>
</dbReference>